<name>A0A518CMP8_9PLAN</name>
<sequence>MALAFIVQFQEDCIADDLSSLLAGTMTKTQVFTEQPDSDPKHSSYYAVRAGTMTSTRVATEQCDKDRLSGTLGSPRTLLTATKTTTAVRAEIADEDPGRKYYKALPRCS</sequence>
<gene>
    <name evidence="1" type="ORF">Pla110_22320</name>
</gene>
<dbReference type="EMBL" id="CP036281">
    <property type="protein sequence ID" value="QDU80502.1"/>
    <property type="molecule type" value="Genomic_DNA"/>
</dbReference>
<dbReference type="KEGG" id="plon:Pla110_22320"/>
<evidence type="ECO:0000313" key="1">
    <source>
        <dbReference type="EMBL" id="QDU80502.1"/>
    </source>
</evidence>
<organism evidence="1 2">
    <name type="scientific">Polystyrenella longa</name>
    <dbReference type="NCBI Taxonomy" id="2528007"/>
    <lineage>
        <taxon>Bacteria</taxon>
        <taxon>Pseudomonadati</taxon>
        <taxon>Planctomycetota</taxon>
        <taxon>Planctomycetia</taxon>
        <taxon>Planctomycetales</taxon>
        <taxon>Planctomycetaceae</taxon>
        <taxon>Polystyrenella</taxon>
    </lineage>
</organism>
<proteinExistence type="predicted"/>
<keyword evidence="2" id="KW-1185">Reference proteome</keyword>
<protein>
    <submittedName>
        <fullName evidence="1">Uncharacterized protein</fullName>
    </submittedName>
</protein>
<dbReference type="Proteomes" id="UP000317178">
    <property type="component" value="Chromosome"/>
</dbReference>
<dbReference type="AlphaFoldDB" id="A0A518CMP8"/>
<reference evidence="1 2" key="1">
    <citation type="submission" date="2019-02" db="EMBL/GenBank/DDBJ databases">
        <title>Deep-cultivation of Planctomycetes and their phenomic and genomic characterization uncovers novel biology.</title>
        <authorList>
            <person name="Wiegand S."/>
            <person name="Jogler M."/>
            <person name="Boedeker C."/>
            <person name="Pinto D."/>
            <person name="Vollmers J."/>
            <person name="Rivas-Marin E."/>
            <person name="Kohn T."/>
            <person name="Peeters S.H."/>
            <person name="Heuer A."/>
            <person name="Rast P."/>
            <person name="Oberbeckmann S."/>
            <person name="Bunk B."/>
            <person name="Jeske O."/>
            <person name="Meyerdierks A."/>
            <person name="Storesund J.E."/>
            <person name="Kallscheuer N."/>
            <person name="Luecker S."/>
            <person name="Lage O.M."/>
            <person name="Pohl T."/>
            <person name="Merkel B.J."/>
            <person name="Hornburger P."/>
            <person name="Mueller R.-W."/>
            <person name="Bruemmer F."/>
            <person name="Labrenz M."/>
            <person name="Spormann A.M."/>
            <person name="Op den Camp H."/>
            <person name="Overmann J."/>
            <person name="Amann R."/>
            <person name="Jetten M.S.M."/>
            <person name="Mascher T."/>
            <person name="Medema M.H."/>
            <person name="Devos D.P."/>
            <person name="Kaster A.-K."/>
            <person name="Ovreas L."/>
            <person name="Rohde M."/>
            <person name="Galperin M.Y."/>
            <person name="Jogler C."/>
        </authorList>
    </citation>
    <scope>NUCLEOTIDE SEQUENCE [LARGE SCALE GENOMIC DNA]</scope>
    <source>
        <strain evidence="1 2">Pla110</strain>
    </source>
</reference>
<accession>A0A518CMP8</accession>
<evidence type="ECO:0000313" key="2">
    <source>
        <dbReference type="Proteomes" id="UP000317178"/>
    </source>
</evidence>